<proteinExistence type="predicted"/>
<sequence>MSGKFFFCVLFLWLVLNAVFAVPNKKNLYCAVCGKCCKQNLNTTRNSLPQGALLESCFGVSCEETGILCSTCRRALYIYRTTGKTSFQLDKSNKKDKAGRPKKKHRTVPARISSDNNNEGWVAEDTCFGVLQRGANGEVLMPAEMYDDIQMQFNSMSGRCDLKLELEKLKQRIYENFVLGNQPAIYQPNEFIEFCRQAGAPNIFEHILQAVSDDRHSHRRQDLNRVRTVSIIYTMCYCRSQMCNVMQVDNALYLNSNRMTQEGIDTQYRMGHTCSRKTSNIIRSQLSQNHEESLKSFFNQAIQNEWVLVLIIDDFTKIHTYRRPAILRTCNPMSMCTIVVKAFKQLRAIKVPSNISRIHCPDGVDIRACVDAITSPEQLALLSNSYASTMPNWLTTRFFTPDLERHILEEHGYGDESGVRMMRTMDDLHLIDFVELQLIKGWFSPSI</sequence>
<accession>A0A7D9J7E8</accession>
<dbReference type="EMBL" id="CACRXK020012480">
    <property type="protein sequence ID" value="CAB4023398.1"/>
    <property type="molecule type" value="Genomic_DNA"/>
</dbReference>
<comment type="caution">
    <text evidence="1">The sequence shown here is derived from an EMBL/GenBank/DDBJ whole genome shotgun (WGS) entry which is preliminary data.</text>
</comment>
<keyword evidence="2" id="KW-1185">Reference proteome</keyword>
<evidence type="ECO:0000313" key="1">
    <source>
        <dbReference type="EMBL" id="CAB4023398.1"/>
    </source>
</evidence>
<dbReference type="Proteomes" id="UP001152795">
    <property type="component" value="Unassembled WGS sequence"/>
</dbReference>
<dbReference type="OrthoDB" id="5988089at2759"/>
<protein>
    <submittedName>
        <fullName evidence="1">Uncharacterized protein</fullName>
    </submittedName>
</protein>
<gene>
    <name evidence="1" type="ORF">PACLA_8A072947</name>
</gene>
<organism evidence="1 2">
    <name type="scientific">Paramuricea clavata</name>
    <name type="common">Red gorgonian</name>
    <name type="synonym">Violescent sea-whip</name>
    <dbReference type="NCBI Taxonomy" id="317549"/>
    <lineage>
        <taxon>Eukaryota</taxon>
        <taxon>Metazoa</taxon>
        <taxon>Cnidaria</taxon>
        <taxon>Anthozoa</taxon>
        <taxon>Octocorallia</taxon>
        <taxon>Malacalcyonacea</taxon>
        <taxon>Plexauridae</taxon>
        <taxon>Paramuricea</taxon>
    </lineage>
</organism>
<evidence type="ECO:0000313" key="2">
    <source>
        <dbReference type="Proteomes" id="UP001152795"/>
    </source>
</evidence>
<reference evidence="1" key="1">
    <citation type="submission" date="2020-04" db="EMBL/GenBank/DDBJ databases">
        <authorList>
            <person name="Alioto T."/>
            <person name="Alioto T."/>
            <person name="Gomez Garrido J."/>
        </authorList>
    </citation>
    <scope>NUCLEOTIDE SEQUENCE</scope>
    <source>
        <strain evidence="1">A484AB</strain>
    </source>
</reference>
<name>A0A7D9J7E8_PARCT</name>
<dbReference type="AlphaFoldDB" id="A0A7D9J7E8"/>